<keyword evidence="3" id="KW-1185">Reference proteome</keyword>
<dbReference type="PROSITE" id="PS50848">
    <property type="entry name" value="START"/>
    <property type="match status" value="1"/>
</dbReference>
<dbReference type="OrthoDB" id="5734556at2"/>
<dbReference type="Pfam" id="PF01852">
    <property type="entry name" value="START"/>
    <property type="match status" value="1"/>
</dbReference>
<dbReference type="SUPFAM" id="SSF55961">
    <property type="entry name" value="Bet v1-like"/>
    <property type="match status" value="1"/>
</dbReference>
<dbReference type="Gene3D" id="3.30.530.20">
    <property type="match status" value="1"/>
</dbReference>
<dbReference type="InterPro" id="IPR051213">
    <property type="entry name" value="START_lipid_transfer"/>
</dbReference>
<dbReference type="PANTHER" id="PTHR19308:SF14">
    <property type="entry name" value="START DOMAIN-CONTAINING PROTEIN"/>
    <property type="match status" value="1"/>
</dbReference>
<dbReference type="PANTHER" id="PTHR19308">
    <property type="entry name" value="PHOSPHATIDYLCHOLINE TRANSFER PROTEIN"/>
    <property type="match status" value="1"/>
</dbReference>
<evidence type="ECO:0000313" key="3">
    <source>
        <dbReference type="Proteomes" id="UP000323994"/>
    </source>
</evidence>
<proteinExistence type="predicted"/>
<reference evidence="2 3" key="1">
    <citation type="submission" date="2019-05" db="EMBL/GenBank/DDBJ databases">
        <authorList>
            <person name="Qu J.-H."/>
        </authorList>
    </citation>
    <scope>NUCLEOTIDE SEQUENCE [LARGE SCALE GENOMIC DNA]</scope>
    <source>
        <strain evidence="2 3">NS28</strain>
    </source>
</reference>
<protein>
    <submittedName>
        <fullName evidence="2">Lipid-binding protein</fullName>
    </submittedName>
</protein>
<feature type="domain" description="START" evidence="1">
    <location>
        <begin position="21"/>
        <end position="204"/>
    </location>
</feature>
<dbReference type="EMBL" id="VBSN01000049">
    <property type="protein sequence ID" value="KAA6438298.1"/>
    <property type="molecule type" value="Genomic_DNA"/>
</dbReference>
<dbReference type="Proteomes" id="UP000323994">
    <property type="component" value="Unassembled WGS sequence"/>
</dbReference>
<dbReference type="InterPro" id="IPR023393">
    <property type="entry name" value="START-like_dom_sf"/>
</dbReference>
<dbReference type="InterPro" id="IPR028347">
    <property type="entry name" value="START_dom_prot"/>
</dbReference>
<evidence type="ECO:0000313" key="2">
    <source>
        <dbReference type="EMBL" id="KAA6438298.1"/>
    </source>
</evidence>
<dbReference type="PIRSF" id="PIRSF039033">
    <property type="entry name" value="START_dom"/>
    <property type="match status" value="1"/>
</dbReference>
<evidence type="ECO:0000259" key="1">
    <source>
        <dbReference type="PROSITE" id="PS50848"/>
    </source>
</evidence>
<dbReference type="InterPro" id="IPR002913">
    <property type="entry name" value="START_lipid-bd_dom"/>
</dbReference>
<dbReference type="GO" id="GO:0005737">
    <property type="term" value="C:cytoplasm"/>
    <property type="evidence" value="ECO:0007669"/>
    <property type="project" value="UniProtKB-ARBA"/>
</dbReference>
<name>A0A5M8QSQ1_9BACT</name>
<dbReference type="AlphaFoldDB" id="A0A5M8QSQ1"/>
<comment type="caution">
    <text evidence="2">The sequence shown here is derived from an EMBL/GenBank/DDBJ whole genome shotgun (WGS) entry which is preliminary data.</text>
</comment>
<accession>A0A5M8QSQ1</accession>
<organism evidence="2 3">
    <name type="scientific">Dyadobacter flavalbus</name>
    <dbReference type="NCBI Taxonomy" id="2579942"/>
    <lineage>
        <taxon>Bacteria</taxon>
        <taxon>Pseudomonadati</taxon>
        <taxon>Bacteroidota</taxon>
        <taxon>Cytophagia</taxon>
        <taxon>Cytophagales</taxon>
        <taxon>Spirosomataceae</taxon>
        <taxon>Dyadobacter</taxon>
    </lineage>
</organism>
<dbReference type="GO" id="GO:0008289">
    <property type="term" value="F:lipid binding"/>
    <property type="evidence" value="ECO:0007669"/>
    <property type="project" value="InterPro"/>
</dbReference>
<gene>
    <name evidence="2" type="ORF">FEM33_16505</name>
</gene>
<dbReference type="RefSeq" id="WP_139013101.1">
    <property type="nucleotide sequence ID" value="NZ_VBSN01000049.1"/>
</dbReference>
<sequence length="215" mass="24269">MLKTLVHTVFFCFLFVPLFAEDNWKKVTEKDEIRVFSRYMPGSKIKALKVECVLKAKASELVALLLDVEAATDWVYKTKSCKLLRKVSPSELYYYSEVSLPWPLEDRDFVAHLRVLQDKATKVVTVDGPVVAGMVQNKEGTVRVMSSKGMWVITPVNNGQIKLVYTLHVDPGGAIPAWAVNLFAAQGPLETFKNMKEQLKLSKYRNVSLPFILNG</sequence>